<feature type="transmembrane region" description="Helical" evidence="8">
    <location>
        <begin position="57"/>
        <end position="75"/>
    </location>
</feature>
<dbReference type="PATRIC" id="fig|263475.3.peg.2040"/>
<feature type="transmembrane region" description="Helical" evidence="8">
    <location>
        <begin position="81"/>
        <end position="97"/>
    </location>
</feature>
<evidence type="ECO:0000313" key="10">
    <source>
        <dbReference type="Proteomes" id="UP000036867"/>
    </source>
</evidence>
<evidence type="ECO:0000256" key="4">
    <source>
        <dbReference type="ARBA" id="ARBA00022692"/>
    </source>
</evidence>
<accession>A0A0M0LNM7</accession>
<feature type="transmembrane region" description="Helical" evidence="8">
    <location>
        <begin position="109"/>
        <end position="133"/>
    </location>
</feature>
<evidence type="ECO:0000256" key="3">
    <source>
        <dbReference type="ARBA" id="ARBA00022475"/>
    </source>
</evidence>
<keyword evidence="4 8" id="KW-0812">Transmembrane</keyword>
<keyword evidence="10" id="KW-1185">Reference proteome</keyword>
<keyword evidence="6 8" id="KW-1133">Transmembrane helix</keyword>
<protein>
    <submittedName>
        <fullName evidence="9">Rod shape-determining protein MreD</fullName>
    </submittedName>
</protein>
<evidence type="ECO:0000256" key="1">
    <source>
        <dbReference type="ARBA" id="ARBA00004651"/>
    </source>
</evidence>
<comment type="caution">
    <text evidence="9">The sequence shown here is derived from an EMBL/GenBank/DDBJ whole genome shotgun (WGS) entry which is preliminary data.</text>
</comment>
<dbReference type="Proteomes" id="UP000036867">
    <property type="component" value="Unassembled WGS sequence"/>
</dbReference>
<evidence type="ECO:0000256" key="2">
    <source>
        <dbReference type="ARBA" id="ARBA00007776"/>
    </source>
</evidence>
<name>A0A0M0LNM7_9BACL</name>
<dbReference type="Pfam" id="PF04093">
    <property type="entry name" value="MreD"/>
    <property type="match status" value="1"/>
</dbReference>
<evidence type="ECO:0000256" key="7">
    <source>
        <dbReference type="ARBA" id="ARBA00023136"/>
    </source>
</evidence>
<proteinExistence type="inferred from homology"/>
<keyword evidence="7 8" id="KW-0472">Membrane</keyword>
<evidence type="ECO:0000313" key="9">
    <source>
        <dbReference type="EMBL" id="KOO52318.1"/>
    </source>
</evidence>
<dbReference type="GO" id="GO:0005886">
    <property type="term" value="C:plasma membrane"/>
    <property type="evidence" value="ECO:0007669"/>
    <property type="project" value="UniProtKB-SubCell"/>
</dbReference>
<keyword evidence="5" id="KW-0133">Cell shape</keyword>
<reference evidence="10" key="1">
    <citation type="submission" date="2015-08" db="EMBL/GenBank/DDBJ databases">
        <title>Fjat-10028 dsm 16317.</title>
        <authorList>
            <person name="Liu B."/>
            <person name="Wang J."/>
            <person name="Zhu Y."/>
            <person name="Liu G."/>
            <person name="Chen Q."/>
            <person name="Chen Z."/>
            <person name="Lan J."/>
            <person name="Che J."/>
            <person name="Ge C."/>
            <person name="Shi H."/>
            <person name="Pan Z."/>
            <person name="Liu X."/>
        </authorList>
    </citation>
    <scope>NUCLEOTIDE SEQUENCE [LARGE SCALE GENOMIC DNA]</scope>
    <source>
        <strain evidence="10">DSM 16317</strain>
    </source>
</reference>
<evidence type="ECO:0000256" key="8">
    <source>
        <dbReference type="SAM" id="Phobius"/>
    </source>
</evidence>
<dbReference type="EMBL" id="LILB01000001">
    <property type="protein sequence ID" value="KOO52318.1"/>
    <property type="molecule type" value="Genomic_DNA"/>
</dbReference>
<dbReference type="NCBIfam" id="TIGR03426">
    <property type="entry name" value="shape_MreD"/>
    <property type="match status" value="1"/>
</dbReference>
<dbReference type="AlphaFoldDB" id="A0A0M0LNM7"/>
<feature type="transmembrane region" description="Helical" evidence="8">
    <location>
        <begin position="32"/>
        <end position="50"/>
    </location>
</feature>
<feature type="transmembrane region" description="Helical" evidence="8">
    <location>
        <begin position="145"/>
        <end position="163"/>
    </location>
</feature>
<keyword evidence="3" id="KW-1003">Cell membrane</keyword>
<comment type="similarity">
    <text evidence="2">Belongs to the MreD family.</text>
</comment>
<dbReference type="InterPro" id="IPR007227">
    <property type="entry name" value="Cell_shape_determining_MreD"/>
</dbReference>
<evidence type="ECO:0000256" key="5">
    <source>
        <dbReference type="ARBA" id="ARBA00022960"/>
    </source>
</evidence>
<dbReference type="STRING" id="263475.AMD00_07920"/>
<evidence type="ECO:0000256" key="6">
    <source>
        <dbReference type="ARBA" id="ARBA00022989"/>
    </source>
</evidence>
<dbReference type="GO" id="GO:0008360">
    <property type="term" value="P:regulation of cell shape"/>
    <property type="evidence" value="ECO:0007669"/>
    <property type="project" value="UniProtKB-KW"/>
</dbReference>
<gene>
    <name evidence="9" type="ORF">AMD00_07920</name>
</gene>
<sequence>MMARFLIPLVAVVLFFLETEFALFSPIEWNGELVYLVPRFLILYLIFLSIYYNRKRAMLYGLIFGLLYDIFYIDIIGLYSFLYPFICFIAGSTVKYIHQHLFVTTTLSLLLVALLEIILHQFFLIISFTTIPFSEFLNQRLIPTMIANSIFLIMLGWTFRYLIQARVLQKANQSIL</sequence>
<comment type="subcellular location">
    <subcellularLocation>
        <location evidence="1">Cell membrane</location>
        <topology evidence="1">Multi-pass membrane protein</topology>
    </subcellularLocation>
</comment>
<organism evidence="9 10">
    <name type="scientific">Viridibacillus arvi</name>
    <dbReference type="NCBI Taxonomy" id="263475"/>
    <lineage>
        <taxon>Bacteria</taxon>
        <taxon>Bacillati</taxon>
        <taxon>Bacillota</taxon>
        <taxon>Bacilli</taxon>
        <taxon>Bacillales</taxon>
        <taxon>Caryophanaceae</taxon>
        <taxon>Viridibacillus</taxon>
    </lineage>
</organism>